<feature type="binding site" evidence="9">
    <location>
        <begin position="59"/>
        <end position="68"/>
    </location>
    <ligand>
        <name>substrate</name>
    </ligand>
</feature>
<dbReference type="CDD" id="cd04725">
    <property type="entry name" value="OMP_decarboxylase_like"/>
    <property type="match status" value="1"/>
</dbReference>
<dbReference type="GO" id="GO:0005829">
    <property type="term" value="C:cytosol"/>
    <property type="evidence" value="ECO:0007669"/>
    <property type="project" value="TreeGrafter"/>
</dbReference>
<feature type="binding site" evidence="9 11">
    <location>
        <position position="183"/>
    </location>
    <ligand>
        <name>substrate</name>
    </ligand>
</feature>
<evidence type="ECO:0000313" key="15">
    <source>
        <dbReference type="Proteomes" id="UP000040576"/>
    </source>
</evidence>
<evidence type="ECO:0000256" key="8">
    <source>
        <dbReference type="ARBA" id="ARBA00061012"/>
    </source>
</evidence>
<evidence type="ECO:0000256" key="12">
    <source>
        <dbReference type="RuleBase" id="RU000512"/>
    </source>
</evidence>
<dbReference type="InterPro" id="IPR011060">
    <property type="entry name" value="RibuloseP-bd_barrel"/>
</dbReference>
<dbReference type="AlphaFoldDB" id="A0A090J0I0"/>
<evidence type="ECO:0000256" key="6">
    <source>
        <dbReference type="ARBA" id="ARBA00023239"/>
    </source>
</evidence>
<dbReference type="SMART" id="SM00934">
    <property type="entry name" value="OMPdecase"/>
    <property type="match status" value="1"/>
</dbReference>
<dbReference type="EMBL" id="CCRF01000045">
    <property type="protein sequence ID" value="CEE01335.1"/>
    <property type="molecule type" value="Genomic_DNA"/>
</dbReference>
<dbReference type="HAMAP" id="MF_01200_B">
    <property type="entry name" value="OMPdecase_type1_B"/>
    <property type="match status" value="1"/>
</dbReference>
<dbReference type="FunFam" id="3.20.20.70:FF:000015">
    <property type="entry name" value="Orotidine 5'-phosphate decarboxylase"/>
    <property type="match status" value="1"/>
</dbReference>
<evidence type="ECO:0000256" key="10">
    <source>
        <dbReference type="PIRSR" id="PIRSR614732-1"/>
    </source>
</evidence>
<feature type="active site" description="For OMPdecase activity" evidence="10">
    <location>
        <position position="59"/>
    </location>
</feature>
<gene>
    <name evidence="9 14" type="primary">pyrF</name>
    <name evidence="14" type="ORF">BT1A1_1506</name>
</gene>
<dbReference type="SUPFAM" id="SSF51366">
    <property type="entry name" value="Ribulose-phoshate binding barrel"/>
    <property type="match status" value="1"/>
</dbReference>
<dbReference type="PANTHER" id="PTHR32119:SF2">
    <property type="entry name" value="OROTIDINE 5'-PHOSPHATE DECARBOXYLASE"/>
    <property type="match status" value="1"/>
</dbReference>
<dbReference type="GO" id="GO:0004590">
    <property type="term" value="F:orotidine-5'-phosphate decarboxylase activity"/>
    <property type="evidence" value="ECO:0007669"/>
    <property type="project" value="UniProtKB-UniRule"/>
</dbReference>
<evidence type="ECO:0000256" key="9">
    <source>
        <dbReference type="HAMAP-Rule" id="MF_01200"/>
    </source>
</evidence>
<comment type="function">
    <text evidence="1 9">Catalyzes the decarboxylation of orotidine 5'-monophosphate (OMP) to uridine 5'-monophosphate (UMP).</text>
</comment>
<evidence type="ECO:0000259" key="13">
    <source>
        <dbReference type="SMART" id="SM00934"/>
    </source>
</evidence>
<evidence type="ECO:0000256" key="7">
    <source>
        <dbReference type="ARBA" id="ARBA00049157"/>
    </source>
</evidence>
<evidence type="ECO:0000256" key="4">
    <source>
        <dbReference type="ARBA" id="ARBA00022793"/>
    </source>
</evidence>
<comment type="similarity">
    <text evidence="8 9">Belongs to the OMP decarboxylase family. Type 1 subfamily.</text>
</comment>
<feature type="binding site" evidence="9 11">
    <location>
        <position position="212"/>
    </location>
    <ligand>
        <name>substrate</name>
    </ligand>
</feature>
<comment type="catalytic activity">
    <reaction evidence="7 9 12">
        <text>orotidine 5'-phosphate + H(+) = UMP + CO2</text>
        <dbReference type="Rhea" id="RHEA:11596"/>
        <dbReference type="ChEBI" id="CHEBI:15378"/>
        <dbReference type="ChEBI" id="CHEBI:16526"/>
        <dbReference type="ChEBI" id="CHEBI:57538"/>
        <dbReference type="ChEBI" id="CHEBI:57865"/>
        <dbReference type="EC" id="4.1.1.23"/>
    </reaction>
</comment>
<keyword evidence="5 9" id="KW-0665">Pyrimidine biosynthesis</keyword>
<feature type="binding site" evidence="9 11">
    <location>
        <position position="192"/>
    </location>
    <ligand>
        <name>substrate</name>
    </ligand>
</feature>
<dbReference type="InterPro" id="IPR013785">
    <property type="entry name" value="Aldolase_TIM"/>
</dbReference>
<feature type="binding site" evidence="9 11">
    <location>
        <position position="32"/>
    </location>
    <ligand>
        <name>substrate</name>
    </ligand>
</feature>
<evidence type="ECO:0000256" key="3">
    <source>
        <dbReference type="ARBA" id="ARBA00011738"/>
    </source>
</evidence>
<dbReference type="GeneID" id="92960672"/>
<dbReference type="Pfam" id="PF00215">
    <property type="entry name" value="OMPdecase"/>
    <property type="match status" value="1"/>
</dbReference>
<dbReference type="InterPro" id="IPR018089">
    <property type="entry name" value="OMPdecase_AS"/>
</dbReference>
<feature type="active site" description="For OMPdecase activity" evidence="10">
    <location>
        <position position="64"/>
    </location>
</feature>
<feature type="active site" description="For OMPdecase activity" evidence="10">
    <location>
        <position position="61"/>
    </location>
</feature>
<dbReference type="UniPathway" id="UPA00070">
    <property type="reaction ID" value="UER00120"/>
</dbReference>
<accession>A0A090J0I0</accession>
<sequence length="237" mass="26130">MEYPVIIALDFPSGAEVFHFLRKFPDEPLFVKVGMELFYREGPAIVQQIKGMGHSIFLDLKLHDIPNTVGRAMKGIARLGVDLVTVHAAGGTEMMKAALAGLDQGTGAGQKRPKCVAVTQLTSTSEWQMQKEQLVLSTLEQSVYHYAKLAKQSGLDGVISSVHEAPIIRHLGEEFLIITPGIRLENDDVRDQKRVATPKQARQSGASAIVVGRSITESHDPYETFLKIKQQWELIGV</sequence>
<dbReference type="InterPro" id="IPR047596">
    <property type="entry name" value="OMPdecase_bac"/>
</dbReference>
<comment type="subunit">
    <text evidence="3 9">Homodimer.</text>
</comment>
<proteinExistence type="inferred from homology"/>
<keyword evidence="4 9" id="KW-0210">Decarboxylase</keyword>
<dbReference type="GO" id="GO:0044205">
    <property type="term" value="P:'de novo' UMP biosynthetic process"/>
    <property type="evidence" value="ECO:0007669"/>
    <property type="project" value="UniProtKB-UniRule"/>
</dbReference>
<evidence type="ECO:0000256" key="2">
    <source>
        <dbReference type="ARBA" id="ARBA00004861"/>
    </source>
</evidence>
<keyword evidence="6 9" id="KW-0456">Lyase</keyword>
<dbReference type="NCBIfam" id="NF001273">
    <property type="entry name" value="PRK00230.1"/>
    <property type="match status" value="1"/>
</dbReference>
<protein>
    <recommendedName>
        <fullName evidence="9">Orotidine 5'-phosphate decarboxylase</fullName>
        <ecNumber evidence="9">4.1.1.23</ecNumber>
    </recommendedName>
    <alternativeName>
        <fullName evidence="9">OMP decarboxylase</fullName>
        <shortName evidence="9">OMPDCase</shortName>
        <shortName evidence="9">OMPdecase</shortName>
    </alternativeName>
</protein>
<reference evidence="14 15" key="1">
    <citation type="submission" date="2014-07" db="EMBL/GenBank/DDBJ databases">
        <authorList>
            <person name="Wibberg Daniel"/>
        </authorList>
    </citation>
    <scope>NUCLEOTIDE SEQUENCE [LARGE SCALE GENOMIC DNA]</scope>
</reference>
<dbReference type="InterPro" id="IPR001754">
    <property type="entry name" value="OMPdeCOase_dom"/>
</dbReference>
<evidence type="ECO:0000313" key="14">
    <source>
        <dbReference type="EMBL" id="CEE01335.1"/>
    </source>
</evidence>
<dbReference type="PROSITE" id="PS00156">
    <property type="entry name" value="OMPDECASE"/>
    <property type="match status" value="1"/>
</dbReference>
<feature type="domain" description="Orotidine 5'-phosphate decarboxylase" evidence="13">
    <location>
        <begin position="4"/>
        <end position="228"/>
    </location>
</feature>
<dbReference type="GO" id="GO:0006207">
    <property type="term" value="P:'de novo' pyrimidine nucleobase biosynthetic process"/>
    <property type="evidence" value="ECO:0007669"/>
    <property type="project" value="InterPro"/>
</dbReference>
<evidence type="ECO:0000256" key="1">
    <source>
        <dbReference type="ARBA" id="ARBA00002356"/>
    </source>
</evidence>
<dbReference type="NCBIfam" id="TIGR01740">
    <property type="entry name" value="pyrF"/>
    <property type="match status" value="1"/>
</dbReference>
<dbReference type="RefSeq" id="WP_034769668.1">
    <property type="nucleotide sequence ID" value="NZ_CCRF01000045.1"/>
</dbReference>
<keyword evidence="15" id="KW-1185">Reference proteome</keyword>
<organism evidence="14 15">
    <name type="scientific">Caldibacillus thermoamylovorans</name>
    <dbReference type="NCBI Taxonomy" id="35841"/>
    <lineage>
        <taxon>Bacteria</taxon>
        <taxon>Bacillati</taxon>
        <taxon>Bacillota</taxon>
        <taxon>Bacilli</taxon>
        <taxon>Bacillales</taxon>
        <taxon>Bacillaceae</taxon>
        <taxon>Caldibacillus</taxon>
    </lineage>
</organism>
<name>A0A090J0I0_9BACI</name>
<comment type="pathway">
    <text evidence="2 9 12">Pyrimidine metabolism; UMP biosynthesis via de novo pathway; UMP from orotate: step 2/2.</text>
</comment>
<evidence type="ECO:0000256" key="11">
    <source>
        <dbReference type="PIRSR" id="PIRSR614732-2"/>
    </source>
</evidence>
<feature type="binding site" evidence="9 11">
    <location>
        <position position="213"/>
    </location>
    <ligand>
        <name>substrate</name>
    </ligand>
</feature>
<feature type="binding site" evidence="9 11">
    <location>
        <position position="122"/>
    </location>
    <ligand>
        <name>substrate</name>
    </ligand>
</feature>
<dbReference type="InterPro" id="IPR014732">
    <property type="entry name" value="OMPdecase"/>
</dbReference>
<dbReference type="Proteomes" id="UP000040576">
    <property type="component" value="Unassembled WGS sequence"/>
</dbReference>
<dbReference type="PANTHER" id="PTHR32119">
    <property type="entry name" value="OROTIDINE 5'-PHOSPHATE DECARBOXYLASE"/>
    <property type="match status" value="1"/>
</dbReference>
<dbReference type="EC" id="4.1.1.23" evidence="9"/>
<evidence type="ECO:0000256" key="5">
    <source>
        <dbReference type="ARBA" id="ARBA00022975"/>
    </source>
</evidence>
<dbReference type="Gene3D" id="3.20.20.70">
    <property type="entry name" value="Aldolase class I"/>
    <property type="match status" value="1"/>
</dbReference>
<feature type="binding site" evidence="9 11">
    <location>
        <position position="10"/>
    </location>
    <ligand>
        <name>substrate</name>
    </ligand>
</feature>
<feature type="active site" description="Proton donor" evidence="9">
    <location>
        <position position="61"/>
    </location>
</feature>